<name>A0A0D1IA10_BACIU</name>
<comment type="caution">
    <text evidence="1">The sequence shown here is derived from an EMBL/GenBank/DDBJ whole genome shotgun (WGS) entry which is preliminary data.</text>
</comment>
<sequence length="37" mass="4343">MKDIRGGFIIEKNRVYPIYVRFGYGFQPVSAINRFCS</sequence>
<dbReference type="EMBL" id="JXBC01000013">
    <property type="protein sequence ID" value="KIU05783.1"/>
    <property type="molecule type" value="Genomic_DNA"/>
</dbReference>
<gene>
    <name evidence="1" type="ORF">SC09_contig4orf00689</name>
</gene>
<dbReference type="Proteomes" id="UP000032247">
    <property type="component" value="Unassembled WGS sequence"/>
</dbReference>
<evidence type="ECO:0000313" key="2">
    <source>
        <dbReference type="Proteomes" id="UP000032247"/>
    </source>
</evidence>
<evidence type="ECO:0000313" key="1">
    <source>
        <dbReference type="EMBL" id="KIU05783.1"/>
    </source>
</evidence>
<protein>
    <submittedName>
        <fullName evidence="1">Uncharacterized protein</fullName>
    </submittedName>
</protein>
<accession>A0A0D1IA10</accession>
<reference evidence="1 2" key="1">
    <citation type="submission" date="2014-12" db="EMBL/GenBank/DDBJ databases">
        <title>Comparative genome analysis of Bacillus coagulans HM-08, Clostridium butyricum HM-68, Bacillus subtilis HM-66 and Bacillus licheniformis BL-09.</title>
        <authorList>
            <person name="Zhang H."/>
        </authorList>
    </citation>
    <scope>NUCLEOTIDE SEQUENCE [LARGE SCALE GENOMIC DNA]</scope>
    <source>
        <strain evidence="1 2">HM-66</strain>
    </source>
</reference>
<dbReference type="AlphaFoldDB" id="A0A0D1IA10"/>
<proteinExistence type="predicted"/>
<organism evidence="1 2">
    <name type="scientific">Bacillus subtilis</name>
    <dbReference type="NCBI Taxonomy" id="1423"/>
    <lineage>
        <taxon>Bacteria</taxon>
        <taxon>Bacillati</taxon>
        <taxon>Bacillota</taxon>
        <taxon>Bacilli</taxon>
        <taxon>Bacillales</taxon>
        <taxon>Bacillaceae</taxon>
        <taxon>Bacillus</taxon>
    </lineage>
</organism>